<proteinExistence type="predicted"/>
<accession>N1QJK0</accession>
<dbReference type="GeneID" id="27903495"/>
<dbReference type="HOGENOM" id="CLU_900689_0_0_1"/>
<dbReference type="RefSeq" id="XP_016758830.1">
    <property type="nucleotide sequence ID" value="XM_016906358.1"/>
</dbReference>
<gene>
    <name evidence="1" type="ORF">SEPMUDRAFT_150726</name>
</gene>
<keyword evidence="2" id="KW-1185">Reference proteome</keyword>
<dbReference type="AlphaFoldDB" id="N1QJK0"/>
<evidence type="ECO:0000313" key="1">
    <source>
        <dbReference type="EMBL" id="EMF10709.1"/>
    </source>
</evidence>
<dbReference type="EMBL" id="KB456267">
    <property type="protein sequence ID" value="EMF10709.1"/>
    <property type="molecule type" value="Genomic_DNA"/>
</dbReference>
<protein>
    <submittedName>
        <fullName evidence="1">Uncharacterized protein</fullName>
    </submittedName>
</protein>
<organism evidence="1 2">
    <name type="scientific">Sphaerulina musiva (strain SO2202)</name>
    <name type="common">Poplar stem canker fungus</name>
    <name type="synonym">Septoria musiva</name>
    <dbReference type="NCBI Taxonomy" id="692275"/>
    <lineage>
        <taxon>Eukaryota</taxon>
        <taxon>Fungi</taxon>
        <taxon>Dikarya</taxon>
        <taxon>Ascomycota</taxon>
        <taxon>Pezizomycotina</taxon>
        <taxon>Dothideomycetes</taxon>
        <taxon>Dothideomycetidae</taxon>
        <taxon>Mycosphaerellales</taxon>
        <taxon>Mycosphaerellaceae</taxon>
        <taxon>Sphaerulina</taxon>
    </lineage>
</organism>
<reference evidence="1 2" key="1">
    <citation type="journal article" date="2012" name="PLoS Pathog.">
        <title>Diverse lifestyles and strategies of plant pathogenesis encoded in the genomes of eighteen Dothideomycetes fungi.</title>
        <authorList>
            <person name="Ohm R.A."/>
            <person name="Feau N."/>
            <person name="Henrissat B."/>
            <person name="Schoch C.L."/>
            <person name="Horwitz B.A."/>
            <person name="Barry K.W."/>
            <person name="Condon B.J."/>
            <person name="Copeland A.C."/>
            <person name="Dhillon B."/>
            <person name="Glaser F."/>
            <person name="Hesse C.N."/>
            <person name="Kosti I."/>
            <person name="LaButti K."/>
            <person name="Lindquist E.A."/>
            <person name="Lucas S."/>
            <person name="Salamov A.A."/>
            <person name="Bradshaw R.E."/>
            <person name="Ciuffetti L."/>
            <person name="Hamelin R.C."/>
            <person name="Kema G.H.J."/>
            <person name="Lawrence C."/>
            <person name="Scott J.A."/>
            <person name="Spatafora J.W."/>
            <person name="Turgeon B.G."/>
            <person name="de Wit P.J.G.M."/>
            <person name="Zhong S."/>
            <person name="Goodwin S.B."/>
            <person name="Grigoriev I.V."/>
        </authorList>
    </citation>
    <scope>NUCLEOTIDE SEQUENCE [LARGE SCALE GENOMIC DNA]</scope>
    <source>
        <strain evidence="1 2">SO2202</strain>
    </source>
</reference>
<dbReference type="OrthoDB" id="10438506at2759"/>
<name>N1QJK0_SPHMS</name>
<sequence>MTSLAPMAFFNFPRELRNLIYREILASQDLQNPDRDLGKIWHLPDTLGGTMQDDFPLRMRQRLPTPSFERLFRINSQFTSELCEEIRAAKHSAVLELDLLLKTATRKLRHNAQSRNPGSSKPYSFDATIAPPLSASTVHRKLKVWTFDRLDPRLAGCITTIRLRVPNTTVTKWDTYGISSSARFREFVQPLKKFLSSTGSALMAHQMPNIRTFEVAFADFWHPLTHQFVDPPVIRCLDLRWVSGTIYMGGQAWPVFSISKARLQEWLENVSSEATDLAWVVGCVNYGHGDEVKLHPGVADQPSGRFNAI</sequence>
<evidence type="ECO:0000313" key="2">
    <source>
        <dbReference type="Proteomes" id="UP000016931"/>
    </source>
</evidence>
<dbReference type="Proteomes" id="UP000016931">
    <property type="component" value="Unassembled WGS sequence"/>
</dbReference>